<evidence type="ECO:0000256" key="5">
    <source>
        <dbReference type="ARBA" id="ARBA00023001"/>
    </source>
</evidence>
<keyword evidence="8" id="KW-0624">Polysaccharide degradation</keyword>
<dbReference type="AlphaFoldDB" id="A0AAD8TIT4"/>
<keyword evidence="11" id="KW-1185">Reference proteome</keyword>
<dbReference type="PANTHER" id="PTHR22298">
    <property type="entry name" value="ENDO-1,4-BETA-GLUCANASE"/>
    <property type="match status" value="1"/>
</dbReference>
<dbReference type="Pfam" id="PF00759">
    <property type="entry name" value="Glyco_hydro_9"/>
    <property type="match status" value="1"/>
</dbReference>
<keyword evidence="6" id="KW-0119">Carbohydrate metabolism</keyword>
<comment type="similarity">
    <text evidence="2">Belongs to the glycosyl hydrolase 9 (cellulase E) family.</text>
</comment>
<keyword evidence="7" id="KW-0326">Glycosidase</keyword>
<evidence type="ECO:0000313" key="10">
    <source>
        <dbReference type="EMBL" id="KAK1683346.1"/>
    </source>
</evidence>
<evidence type="ECO:0000256" key="2">
    <source>
        <dbReference type="ARBA" id="ARBA00007072"/>
    </source>
</evidence>
<proteinExistence type="inferred from homology"/>
<evidence type="ECO:0000259" key="9">
    <source>
        <dbReference type="Pfam" id="PF00759"/>
    </source>
</evidence>
<dbReference type="Proteomes" id="UP001231189">
    <property type="component" value="Unassembled WGS sequence"/>
</dbReference>
<dbReference type="SUPFAM" id="SSF48208">
    <property type="entry name" value="Six-hairpin glycosidases"/>
    <property type="match status" value="1"/>
</dbReference>
<sequence>MHRTTPDGNITVEARDSRKKMSNSAALARPRPSPTSRAVVFGVFFLLWLSASHVVLAAGHPDYADALAKSLLFFQGQRSGRLPPDQAVTWRSDSATSDGSAANVDLTGGYYDGGDNVKFGFPMAFTATMLSWSIIEYGGRMEGRVHDARAAVRWSTDYLLKEATATPGVLYVGVGDADADHHCWERPEDMDTPRTVYSVSASAPGSDVAGETAAALAAASVVFKAADPAYSRRLVAAAKDVMAFAWQHQGKYSDHVGGGVSNYYPSYSGYTDELLWGSAWLLWATKNTSYLADALSLGANDGVDMFSWDNKLAGARILLSRRALVNGDKRLDAFTRQAEDFICRVLPKSSSPSSTTPYTPGSLMHRSDNANLQYVASASFLLTTYAKYMAGSKRAFSCQNLPVTHKTLRALAKRQVDYVLGANPLNMSYMVGYGDRWPRRIHHRASSMPSMAAHPARIGCQEGFDSYLYASGDNPNVLTGAVVGGPDQNDAFPDDRADYAPSEPTTYTSAPLVGCLAYFAGSYKNK</sequence>
<comment type="catalytic activity">
    <reaction evidence="1">
        <text>Endohydrolysis of (1-&gt;4)-beta-D-glucosidic linkages in cellulose, lichenin and cereal beta-D-glucans.</text>
        <dbReference type="EC" id="3.2.1.4"/>
    </reaction>
</comment>
<reference evidence="10" key="1">
    <citation type="submission" date="2023-07" db="EMBL/GenBank/DDBJ databases">
        <title>A chromosome-level genome assembly of Lolium multiflorum.</title>
        <authorList>
            <person name="Chen Y."/>
            <person name="Copetti D."/>
            <person name="Kolliker R."/>
            <person name="Studer B."/>
        </authorList>
    </citation>
    <scope>NUCLEOTIDE SEQUENCE</scope>
    <source>
        <strain evidence="10">02402/16</strain>
        <tissue evidence="10">Leaf</tissue>
    </source>
</reference>
<dbReference type="EC" id="3.2.1.4" evidence="3"/>
<dbReference type="FunFam" id="1.50.10.10:FF:000020">
    <property type="entry name" value="Endoglucanase"/>
    <property type="match status" value="1"/>
</dbReference>
<gene>
    <name evidence="10" type="ORF">QYE76_044194</name>
</gene>
<evidence type="ECO:0000313" key="11">
    <source>
        <dbReference type="Proteomes" id="UP001231189"/>
    </source>
</evidence>
<keyword evidence="4" id="KW-0378">Hydrolase</keyword>
<accession>A0AAD8TIT4</accession>
<keyword evidence="5" id="KW-0136">Cellulose degradation</keyword>
<protein>
    <recommendedName>
        <fullName evidence="3">cellulase</fullName>
        <ecNumber evidence="3">3.2.1.4</ecNumber>
    </recommendedName>
</protein>
<dbReference type="Gene3D" id="1.50.10.10">
    <property type="match status" value="1"/>
</dbReference>
<dbReference type="InterPro" id="IPR001701">
    <property type="entry name" value="Glyco_hydro_9"/>
</dbReference>
<feature type="domain" description="Glycoside hydrolase family 9" evidence="9">
    <location>
        <begin position="63"/>
        <end position="516"/>
    </location>
</feature>
<dbReference type="EMBL" id="JAUUTY010000002">
    <property type="protein sequence ID" value="KAK1683346.1"/>
    <property type="molecule type" value="Genomic_DNA"/>
</dbReference>
<evidence type="ECO:0000256" key="4">
    <source>
        <dbReference type="ARBA" id="ARBA00022801"/>
    </source>
</evidence>
<evidence type="ECO:0000256" key="1">
    <source>
        <dbReference type="ARBA" id="ARBA00000966"/>
    </source>
</evidence>
<evidence type="ECO:0000256" key="3">
    <source>
        <dbReference type="ARBA" id="ARBA00012601"/>
    </source>
</evidence>
<organism evidence="10 11">
    <name type="scientific">Lolium multiflorum</name>
    <name type="common">Italian ryegrass</name>
    <name type="synonym">Lolium perenne subsp. multiflorum</name>
    <dbReference type="NCBI Taxonomy" id="4521"/>
    <lineage>
        <taxon>Eukaryota</taxon>
        <taxon>Viridiplantae</taxon>
        <taxon>Streptophyta</taxon>
        <taxon>Embryophyta</taxon>
        <taxon>Tracheophyta</taxon>
        <taxon>Spermatophyta</taxon>
        <taxon>Magnoliopsida</taxon>
        <taxon>Liliopsida</taxon>
        <taxon>Poales</taxon>
        <taxon>Poaceae</taxon>
        <taxon>BOP clade</taxon>
        <taxon>Pooideae</taxon>
        <taxon>Poodae</taxon>
        <taxon>Poeae</taxon>
        <taxon>Poeae Chloroplast Group 2 (Poeae type)</taxon>
        <taxon>Loliodinae</taxon>
        <taxon>Loliinae</taxon>
        <taxon>Lolium</taxon>
    </lineage>
</organism>
<evidence type="ECO:0000256" key="7">
    <source>
        <dbReference type="ARBA" id="ARBA00023295"/>
    </source>
</evidence>
<dbReference type="InterPro" id="IPR012341">
    <property type="entry name" value="6hp_glycosidase-like_sf"/>
</dbReference>
<comment type="caution">
    <text evidence="10">The sequence shown here is derived from an EMBL/GenBank/DDBJ whole genome shotgun (WGS) entry which is preliminary data.</text>
</comment>
<evidence type="ECO:0000256" key="8">
    <source>
        <dbReference type="ARBA" id="ARBA00023326"/>
    </source>
</evidence>
<name>A0AAD8TIT4_LOLMU</name>
<evidence type="ECO:0000256" key="6">
    <source>
        <dbReference type="ARBA" id="ARBA00023277"/>
    </source>
</evidence>
<dbReference type="GO" id="GO:0030245">
    <property type="term" value="P:cellulose catabolic process"/>
    <property type="evidence" value="ECO:0007669"/>
    <property type="project" value="UniProtKB-KW"/>
</dbReference>
<dbReference type="InterPro" id="IPR008928">
    <property type="entry name" value="6-hairpin_glycosidase_sf"/>
</dbReference>
<dbReference type="GO" id="GO:0008810">
    <property type="term" value="F:cellulase activity"/>
    <property type="evidence" value="ECO:0007669"/>
    <property type="project" value="UniProtKB-EC"/>
</dbReference>